<feature type="compositionally biased region" description="Gly residues" evidence="1">
    <location>
        <begin position="7"/>
        <end position="26"/>
    </location>
</feature>
<accession>A0A183TT93</accession>
<dbReference type="EMBL" id="UYSU01048764">
    <property type="protein sequence ID" value="VDM06077.1"/>
    <property type="molecule type" value="Genomic_DNA"/>
</dbReference>
<dbReference type="AlphaFoldDB" id="A0A183TT93"/>
<proteinExistence type="predicted"/>
<evidence type="ECO:0000313" key="4">
    <source>
        <dbReference type="WBParaSite" id="SSLN_0002042301-mRNA-1"/>
    </source>
</evidence>
<keyword evidence="3" id="KW-1185">Reference proteome</keyword>
<gene>
    <name evidence="2" type="ORF">SSLN_LOCUS19691</name>
</gene>
<evidence type="ECO:0000313" key="2">
    <source>
        <dbReference type="EMBL" id="VDM06077.1"/>
    </source>
</evidence>
<evidence type="ECO:0000313" key="3">
    <source>
        <dbReference type="Proteomes" id="UP000275846"/>
    </source>
</evidence>
<evidence type="ECO:0000256" key="1">
    <source>
        <dbReference type="SAM" id="MobiDB-lite"/>
    </source>
</evidence>
<dbReference type="WBParaSite" id="SSLN_0002042301-mRNA-1">
    <property type="protein sequence ID" value="SSLN_0002042301-mRNA-1"/>
    <property type="gene ID" value="SSLN_0002042301"/>
</dbReference>
<reference evidence="4" key="1">
    <citation type="submission" date="2016-06" db="UniProtKB">
        <authorList>
            <consortium name="WormBaseParasite"/>
        </authorList>
    </citation>
    <scope>IDENTIFICATION</scope>
</reference>
<feature type="region of interest" description="Disordered" evidence="1">
    <location>
        <begin position="1"/>
        <end position="38"/>
    </location>
</feature>
<name>A0A183TT93_SCHSO</name>
<organism evidence="4">
    <name type="scientific">Schistocephalus solidus</name>
    <name type="common">Tapeworm</name>
    <dbReference type="NCBI Taxonomy" id="70667"/>
    <lineage>
        <taxon>Eukaryota</taxon>
        <taxon>Metazoa</taxon>
        <taxon>Spiralia</taxon>
        <taxon>Lophotrochozoa</taxon>
        <taxon>Platyhelminthes</taxon>
        <taxon>Cestoda</taxon>
        <taxon>Eucestoda</taxon>
        <taxon>Diphyllobothriidea</taxon>
        <taxon>Diphyllobothriidae</taxon>
        <taxon>Schistocephalus</taxon>
    </lineage>
</organism>
<protein>
    <submittedName>
        <fullName evidence="2 4">Uncharacterized protein</fullName>
    </submittedName>
</protein>
<sequence length="65" mass="6155">MPEMGPEGRGGCGGGDGGGDGGGSSGGDDDGGGGVTLRHRLQAAPAACVQSMLQVSDRLGHDTTA</sequence>
<reference evidence="2 3" key="2">
    <citation type="submission" date="2018-11" db="EMBL/GenBank/DDBJ databases">
        <authorList>
            <consortium name="Pathogen Informatics"/>
        </authorList>
    </citation>
    <scope>NUCLEOTIDE SEQUENCE [LARGE SCALE GENOMIC DNA]</scope>
    <source>
        <strain evidence="2 3">NST_G2</strain>
    </source>
</reference>
<dbReference type="Proteomes" id="UP000275846">
    <property type="component" value="Unassembled WGS sequence"/>
</dbReference>